<proteinExistence type="predicted"/>
<protein>
    <submittedName>
        <fullName evidence="2">Uncharacterized protein</fullName>
    </submittedName>
</protein>
<dbReference type="Proteomes" id="UP001555786">
    <property type="component" value="Unassembled WGS sequence"/>
</dbReference>
<reference evidence="2 3" key="1">
    <citation type="submission" date="2024-07" db="EMBL/GenBank/DDBJ databases">
        <title>Description of Labrys sedimenti sp. nov., isolated from a diclofenac-degrading enrichment culture.</title>
        <authorList>
            <person name="Tancsics A."/>
            <person name="Csepanyi A."/>
        </authorList>
    </citation>
    <scope>NUCLEOTIDE SEQUENCE [LARGE SCALE GENOMIC DNA]</scope>
    <source>
        <strain evidence="2 3">LMG 23578</strain>
    </source>
</reference>
<keyword evidence="3" id="KW-1185">Reference proteome</keyword>
<comment type="caution">
    <text evidence="2">The sequence shown here is derived from an EMBL/GenBank/DDBJ whole genome shotgun (WGS) entry which is preliminary data.</text>
</comment>
<accession>A0ABV3PQ10</accession>
<organism evidence="2 3">
    <name type="scientific">Labrys neptuniae</name>
    <dbReference type="NCBI Taxonomy" id="376174"/>
    <lineage>
        <taxon>Bacteria</taxon>
        <taxon>Pseudomonadati</taxon>
        <taxon>Pseudomonadota</taxon>
        <taxon>Alphaproteobacteria</taxon>
        <taxon>Hyphomicrobiales</taxon>
        <taxon>Xanthobacteraceae</taxon>
        <taxon>Labrys</taxon>
    </lineage>
</organism>
<gene>
    <name evidence="2" type="ORF">ABXS05_19340</name>
</gene>
<feature type="region of interest" description="Disordered" evidence="1">
    <location>
        <begin position="57"/>
        <end position="93"/>
    </location>
</feature>
<evidence type="ECO:0000313" key="2">
    <source>
        <dbReference type="EMBL" id="MEW9307717.1"/>
    </source>
</evidence>
<name>A0ABV3PQ10_9HYPH</name>
<dbReference type="EMBL" id="JBFNQD010000006">
    <property type="protein sequence ID" value="MEW9307717.1"/>
    <property type="molecule type" value="Genomic_DNA"/>
</dbReference>
<dbReference type="RefSeq" id="WP_202908557.1">
    <property type="nucleotide sequence ID" value="NZ_JAVSCS010000002.1"/>
</dbReference>
<evidence type="ECO:0000256" key="1">
    <source>
        <dbReference type="SAM" id="MobiDB-lite"/>
    </source>
</evidence>
<feature type="compositionally biased region" description="Low complexity" evidence="1">
    <location>
        <begin position="62"/>
        <end position="81"/>
    </location>
</feature>
<evidence type="ECO:0000313" key="3">
    <source>
        <dbReference type="Proteomes" id="UP001555786"/>
    </source>
</evidence>
<sequence>MIADLDIGCWQTPPTPQVPALSRCHVPGPQHGASQIRILRRDDVILVQYSVGRGNNNGNGNTGNFNGNFNQGNNNGNFNSGNGNGNCFTSDNNENHNEATYSWDYKRLMKELQRCGITPRQVP</sequence>